<accession>A0A9D1KHA9</accession>
<evidence type="ECO:0000313" key="2">
    <source>
        <dbReference type="Proteomes" id="UP000886881"/>
    </source>
</evidence>
<proteinExistence type="predicted"/>
<dbReference type="Proteomes" id="UP000886881">
    <property type="component" value="Unassembled WGS sequence"/>
</dbReference>
<dbReference type="AlphaFoldDB" id="A0A9D1KHA9"/>
<sequence length="337" mass="38652">MIKKLFPFVVSLVLLSVLCSFRGLSDRMSSGPMVQDIHDMDSTVAVLAWFREKDTMTYWIYENMYKFDHADTLENLAACTKVMLTVTDATKQGYRMEYSFLDFIADSLGGQEEQKIMGRMLETIRDEMEGKTVRFRTDEYGKIIKIDNLNKLKKSARTIFDGVLEELSPMDSLKSIGLNLEPLLQQVDAEELVQGYIEDLELLFEFHGMVFNTGEFTTHTDASETEYASDSRVIIEKDPENYEYMISMSIDTYIPKEDLKGMLDALSDPLTLGVLREGIDEGFDELIDEGLVNSSLISVKYFPDGWPMVLLKQETNSIGERGKVKQKFIIWERFAHE</sequence>
<protein>
    <submittedName>
        <fullName evidence="1">Uncharacterized protein</fullName>
    </submittedName>
</protein>
<reference evidence="1" key="1">
    <citation type="submission" date="2020-10" db="EMBL/GenBank/DDBJ databases">
        <authorList>
            <person name="Gilroy R."/>
        </authorList>
    </citation>
    <scope>NUCLEOTIDE SEQUENCE</scope>
    <source>
        <strain evidence="1">ChiHecec2B26-709</strain>
    </source>
</reference>
<name>A0A9D1KHA9_9BACT</name>
<evidence type="ECO:0000313" key="1">
    <source>
        <dbReference type="EMBL" id="HIT46703.1"/>
    </source>
</evidence>
<gene>
    <name evidence="1" type="ORF">IAC35_02460</name>
</gene>
<reference evidence="1" key="2">
    <citation type="journal article" date="2021" name="PeerJ">
        <title>Extensive microbial diversity within the chicken gut microbiome revealed by metagenomics and culture.</title>
        <authorList>
            <person name="Gilroy R."/>
            <person name="Ravi A."/>
            <person name="Getino M."/>
            <person name="Pursley I."/>
            <person name="Horton D.L."/>
            <person name="Alikhan N.F."/>
            <person name="Baker D."/>
            <person name="Gharbi K."/>
            <person name="Hall N."/>
            <person name="Watson M."/>
            <person name="Adriaenssens E.M."/>
            <person name="Foster-Nyarko E."/>
            <person name="Jarju S."/>
            <person name="Secka A."/>
            <person name="Antonio M."/>
            <person name="Oren A."/>
            <person name="Chaudhuri R.R."/>
            <person name="La Ragione R."/>
            <person name="Hildebrand F."/>
            <person name="Pallen M.J."/>
        </authorList>
    </citation>
    <scope>NUCLEOTIDE SEQUENCE</scope>
    <source>
        <strain evidence="1">ChiHecec2B26-709</strain>
    </source>
</reference>
<comment type="caution">
    <text evidence="1">The sequence shown here is derived from an EMBL/GenBank/DDBJ whole genome shotgun (WGS) entry which is preliminary data.</text>
</comment>
<organism evidence="1 2">
    <name type="scientific">Candidatus Cryptobacteroides merdipullorum</name>
    <dbReference type="NCBI Taxonomy" id="2840771"/>
    <lineage>
        <taxon>Bacteria</taxon>
        <taxon>Pseudomonadati</taxon>
        <taxon>Bacteroidota</taxon>
        <taxon>Bacteroidia</taxon>
        <taxon>Bacteroidales</taxon>
        <taxon>Candidatus Cryptobacteroides</taxon>
    </lineage>
</organism>
<dbReference type="EMBL" id="DVLC01000045">
    <property type="protein sequence ID" value="HIT46703.1"/>
    <property type="molecule type" value="Genomic_DNA"/>
</dbReference>